<dbReference type="Pfam" id="PF22191">
    <property type="entry name" value="IBR_1"/>
    <property type="match status" value="1"/>
</dbReference>
<keyword evidence="3" id="KW-0808">Transferase</keyword>
<dbReference type="GO" id="GO:0016567">
    <property type="term" value="P:protein ubiquitination"/>
    <property type="evidence" value="ECO:0007669"/>
    <property type="project" value="InterPro"/>
</dbReference>
<reference evidence="12" key="3">
    <citation type="submission" date="2025-04" db="UniProtKB">
        <authorList>
            <consortium name="RefSeq"/>
        </authorList>
    </citation>
    <scope>IDENTIFICATION</scope>
    <source>
        <strain evidence="12">CBS 304.34</strain>
    </source>
</reference>
<dbReference type="Pfam" id="PF01485">
    <property type="entry name" value="IBR"/>
    <property type="match status" value="1"/>
</dbReference>
<evidence type="ECO:0000256" key="1">
    <source>
        <dbReference type="ARBA" id="ARBA00001798"/>
    </source>
</evidence>
<dbReference type="RefSeq" id="XP_033582392.1">
    <property type="nucleotide sequence ID" value="XM_033719134.1"/>
</dbReference>
<dbReference type="PANTHER" id="PTHR11685">
    <property type="entry name" value="RBR FAMILY RING FINGER AND IBR DOMAIN-CONTAINING"/>
    <property type="match status" value="1"/>
</dbReference>
<name>A0A6A6Z3P0_9PEZI</name>
<evidence type="ECO:0000313" key="10">
    <source>
        <dbReference type="EMBL" id="KAF2815428.1"/>
    </source>
</evidence>
<protein>
    <recommendedName>
        <fullName evidence="2">RBR-type E3 ubiquitin transferase</fullName>
        <ecNumber evidence="2">2.3.2.31</ecNumber>
    </recommendedName>
</protein>
<evidence type="ECO:0000313" key="12">
    <source>
        <dbReference type="RefSeq" id="XP_033582392.1"/>
    </source>
</evidence>
<dbReference type="CDD" id="cd20335">
    <property type="entry name" value="BRcat_RBR"/>
    <property type="match status" value="1"/>
</dbReference>
<keyword evidence="7" id="KW-0833">Ubl conjugation pathway</keyword>
<dbReference type="EMBL" id="MU003694">
    <property type="protein sequence ID" value="KAF2815428.1"/>
    <property type="molecule type" value="Genomic_DNA"/>
</dbReference>
<dbReference type="InterPro" id="IPR002867">
    <property type="entry name" value="IBR_dom"/>
</dbReference>
<dbReference type="SMART" id="SM00647">
    <property type="entry name" value="IBR"/>
    <property type="match status" value="2"/>
</dbReference>
<keyword evidence="8" id="KW-0862">Zinc</keyword>
<gene>
    <name evidence="10 12" type="ORF">BDZ99DRAFT_459295</name>
</gene>
<dbReference type="InterPro" id="IPR044066">
    <property type="entry name" value="TRIAD_supradom"/>
</dbReference>
<keyword evidence="11" id="KW-1185">Reference proteome</keyword>
<dbReference type="PROSITE" id="PS51873">
    <property type="entry name" value="TRIAD"/>
    <property type="match status" value="1"/>
</dbReference>
<dbReference type="SUPFAM" id="SSF57850">
    <property type="entry name" value="RING/U-box"/>
    <property type="match status" value="2"/>
</dbReference>
<dbReference type="OrthoDB" id="1431934at2759"/>
<dbReference type="EC" id="2.3.2.31" evidence="2"/>
<feature type="domain" description="RING-type" evidence="9">
    <location>
        <begin position="1"/>
        <end position="155"/>
    </location>
</feature>
<evidence type="ECO:0000256" key="2">
    <source>
        <dbReference type="ARBA" id="ARBA00012251"/>
    </source>
</evidence>
<sequence>MVEAVAEKDVFDRLSEQESFNFIREMEGLISCPNSDCSGGHLHPHPEEEPIFTCEGCHAKYCILCEVPYHDGLSCAEYKRQAGLTEEQKKQEAAMAEFLREKLTKRCPKCEILIQKDKGCDHMTCTVCNSQFCWDCLADWNIIIRNDNRRHNPTYRWHPDNLRSVQQSGVEDDDDS</sequence>
<comment type="catalytic activity">
    <reaction evidence="1">
        <text>[E2 ubiquitin-conjugating enzyme]-S-ubiquitinyl-L-cysteine + [acceptor protein]-L-lysine = [E2 ubiquitin-conjugating enzyme]-L-cysteine + [acceptor protein]-N(6)-ubiquitinyl-L-lysine.</text>
        <dbReference type="EC" id="2.3.2.31"/>
    </reaction>
</comment>
<evidence type="ECO:0000256" key="5">
    <source>
        <dbReference type="ARBA" id="ARBA00022737"/>
    </source>
</evidence>
<evidence type="ECO:0000313" key="11">
    <source>
        <dbReference type="Proteomes" id="UP000504636"/>
    </source>
</evidence>
<evidence type="ECO:0000256" key="3">
    <source>
        <dbReference type="ARBA" id="ARBA00022679"/>
    </source>
</evidence>
<dbReference type="Gene3D" id="1.20.120.1750">
    <property type="match status" value="1"/>
</dbReference>
<organism evidence="10">
    <name type="scientific">Mytilinidion resinicola</name>
    <dbReference type="NCBI Taxonomy" id="574789"/>
    <lineage>
        <taxon>Eukaryota</taxon>
        <taxon>Fungi</taxon>
        <taxon>Dikarya</taxon>
        <taxon>Ascomycota</taxon>
        <taxon>Pezizomycotina</taxon>
        <taxon>Dothideomycetes</taxon>
        <taxon>Pleosporomycetidae</taxon>
        <taxon>Mytilinidiales</taxon>
        <taxon>Mytilinidiaceae</taxon>
        <taxon>Mytilinidion</taxon>
    </lineage>
</organism>
<dbReference type="GO" id="GO:0008270">
    <property type="term" value="F:zinc ion binding"/>
    <property type="evidence" value="ECO:0007669"/>
    <property type="project" value="UniProtKB-KW"/>
</dbReference>
<dbReference type="Proteomes" id="UP000504636">
    <property type="component" value="Unplaced"/>
</dbReference>
<dbReference type="AlphaFoldDB" id="A0A6A6Z3P0"/>
<reference evidence="12" key="2">
    <citation type="submission" date="2020-04" db="EMBL/GenBank/DDBJ databases">
        <authorList>
            <consortium name="NCBI Genome Project"/>
        </authorList>
    </citation>
    <scope>NUCLEOTIDE SEQUENCE</scope>
    <source>
        <strain evidence="12">CBS 304.34</strain>
    </source>
</reference>
<keyword evidence="4" id="KW-0479">Metal-binding</keyword>
<dbReference type="GO" id="GO:0061630">
    <property type="term" value="F:ubiquitin protein ligase activity"/>
    <property type="evidence" value="ECO:0007669"/>
    <property type="project" value="UniProtKB-EC"/>
</dbReference>
<proteinExistence type="predicted"/>
<evidence type="ECO:0000256" key="6">
    <source>
        <dbReference type="ARBA" id="ARBA00022771"/>
    </source>
</evidence>
<keyword evidence="5" id="KW-0677">Repeat</keyword>
<dbReference type="InterPro" id="IPR031127">
    <property type="entry name" value="E3_UB_ligase_RBR"/>
</dbReference>
<dbReference type="GeneID" id="54460027"/>
<dbReference type="CDD" id="cd20336">
    <property type="entry name" value="Rcat_RBR"/>
    <property type="match status" value="1"/>
</dbReference>
<keyword evidence="6" id="KW-0863">Zinc-finger</keyword>
<evidence type="ECO:0000256" key="7">
    <source>
        <dbReference type="ARBA" id="ARBA00022786"/>
    </source>
</evidence>
<evidence type="ECO:0000256" key="4">
    <source>
        <dbReference type="ARBA" id="ARBA00022723"/>
    </source>
</evidence>
<evidence type="ECO:0000259" key="9">
    <source>
        <dbReference type="PROSITE" id="PS51873"/>
    </source>
</evidence>
<reference evidence="10 12" key="1">
    <citation type="journal article" date="2020" name="Stud. Mycol.">
        <title>101 Dothideomycetes genomes: a test case for predicting lifestyles and emergence of pathogens.</title>
        <authorList>
            <person name="Haridas S."/>
            <person name="Albert R."/>
            <person name="Binder M."/>
            <person name="Bloem J."/>
            <person name="Labutti K."/>
            <person name="Salamov A."/>
            <person name="Andreopoulos B."/>
            <person name="Baker S."/>
            <person name="Barry K."/>
            <person name="Bills G."/>
            <person name="Bluhm B."/>
            <person name="Cannon C."/>
            <person name="Castanera R."/>
            <person name="Culley D."/>
            <person name="Daum C."/>
            <person name="Ezra D."/>
            <person name="Gonzalez J."/>
            <person name="Henrissat B."/>
            <person name="Kuo A."/>
            <person name="Liang C."/>
            <person name="Lipzen A."/>
            <person name="Lutzoni F."/>
            <person name="Magnuson J."/>
            <person name="Mondo S."/>
            <person name="Nolan M."/>
            <person name="Ohm R."/>
            <person name="Pangilinan J."/>
            <person name="Park H.-J."/>
            <person name="Ramirez L."/>
            <person name="Alfaro M."/>
            <person name="Sun H."/>
            <person name="Tritt A."/>
            <person name="Yoshinaga Y."/>
            <person name="Zwiers L.-H."/>
            <person name="Turgeon B."/>
            <person name="Goodwin S."/>
            <person name="Spatafora J."/>
            <person name="Crous P."/>
            <person name="Grigoriev I."/>
        </authorList>
    </citation>
    <scope>NUCLEOTIDE SEQUENCE</scope>
    <source>
        <strain evidence="10 12">CBS 304.34</strain>
    </source>
</reference>
<evidence type="ECO:0000256" key="8">
    <source>
        <dbReference type="ARBA" id="ARBA00022833"/>
    </source>
</evidence>
<accession>A0A6A6Z3P0</accession>